<dbReference type="RefSeq" id="WP_308452950.1">
    <property type="nucleotide sequence ID" value="NZ_JAJEQR010000009.1"/>
</dbReference>
<reference evidence="1" key="1">
    <citation type="submission" date="2021-10" db="EMBL/GenBank/DDBJ databases">
        <title>Anaerobic single-cell dispensing facilitates the cultivation of human gut bacteria.</title>
        <authorList>
            <person name="Afrizal A."/>
        </authorList>
    </citation>
    <scope>NUCLEOTIDE SEQUENCE</scope>
    <source>
        <strain evidence="1">CLA-AA-H215</strain>
    </source>
</reference>
<evidence type="ECO:0000313" key="1">
    <source>
        <dbReference type="EMBL" id="MCC2230242.1"/>
    </source>
</evidence>
<sequence length="106" mass="12245">MSEFDMIYGADMEDLSITLELEDDTVLECSVLARFPVDGQQYIALQPEDEEHGEDIYLYRFSEDENGQPVLGMIETEDEYEAVADRFDEILDEAEYDEIVGDEEDE</sequence>
<dbReference type="AlphaFoldDB" id="A0AAE3JEZ3"/>
<dbReference type="Pfam" id="PF06949">
    <property type="entry name" value="DUF1292"/>
    <property type="match status" value="1"/>
</dbReference>
<dbReference type="Proteomes" id="UP001198182">
    <property type="component" value="Unassembled WGS sequence"/>
</dbReference>
<keyword evidence="2" id="KW-1185">Reference proteome</keyword>
<dbReference type="InterPro" id="IPR009711">
    <property type="entry name" value="UPF0473"/>
</dbReference>
<accession>A0AAE3JEZ3</accession>
<comment type="caution">
    <text evidence="1">The sequence shown here is derived from an EMBL/GenBank/DDBJ whole genome shotgun (WGS) entry which is preliminary data.</text>
</comment>
<evidence type="ECO:0000313" key="2">
    <source>
        <dbReference type="Proteomes" id="UP001198182"/>
    </source>
</evidence>
<gene>
    <name evidence="1" type="ORF">LKD81_04400</name>
</gene>
<name>A0AAE3JEZ3_9FIRM</name>
<protein>
    <submittedName>
        <fullName evidence="1">DUF1292 domain-containing protein</fullName>
    </submittedName>
</protein>
<dbReference type="EMBL" id="JAJEQR010000009">
    <property type="protein sequence ID" value="MCC2230242.1"/>
    <property type="molecule type" value="Genomic_DNA"/>
</dbReference>
<proteinExistence type="predicted"/>
<organism evidence="1 2">
    <name type="scientific">Hominifimenecus microfluidus</name>
    <dbReference type="NCBI Taxonomy" id="2885348"/>
    <lineage>
        <taxon>Bacteria</taxon>
        <taxon>Bacillati</taxon>
        <taxon>Bacillota</taxon>
        <taxon>Clostridia</taxon>
        <taxon>Lachnospirales</taxon>
        <taxon>Lachnospiraceae</taxon>
        <taxon>Hominifimenecus</taxon>
    </lineage>
</organism>